<feature type="compositionally biased region" description="Basic and acidic residues" evidence="2">
    <location>
        <begin position="204"/>
        <end position="213"/>
    </location>
</feature>
<protein>
    <recommendedName>
        <fullName evidence="4">Transposase (Putative), gypsy type</fullName>
    </recommendedName>
</protein>
<feature type="region of interest" description="Disordered" evidence="2">
    <location>
        <begin position="252"/>
        <end position="276"/>
    </location>
</feature>
<organism evidence="3">
    <name type="scientific">Tanacetum cinerariifolium</name>
    <name type="common">Dalmatian daisy</name>
    <name type="synonym">Chrysanthemum cinerariifolium</name>
    <dbReference type="NCBI Taxonomy" id="118510"/>
    <lineage>
        <taxon>Eukaryota</taxon>
        <taxon>Viridiplantae</taxon>
        <taxon>Streptophyta</taxon>
        <taxon>Embryophyta</taxon>
        <taxon>Tracheophyta</taxon>
        <taxon>Spermatophyta</taxon>
        <taxon>Magnoliopsida</taxon>
        <taxon>eudicotyledons</taxon>
        <taxon>Gunneridae</taxon>
        <taxon>Pentapetalae</taxon>
        <taxon>asterids</taxon>
        <taxon>campanulids</taxon>
        <taxon>Asterales</taxon>
        <taxon>Asteraceae</taxon>
        <taxon>Asteroideae</taxon>
        <taxon>Anthemideae</taxon>
        <taxon>Anthemidinae</taxon>
        <taxon>Tanacetum</taxon>
    </lineage>
</organism>
<proteinExistence type="predicted"/>
<accession>A0A6L2NB88</accession>
<gene>
    <name evidence="3" type="ORF">Tci_055474</name>
</gene>
<dbReference type="AlphaFoldDB" id="A0A6L2NB88"/>
<evidence type="ECO:0008006" key="4">
    <source>
        <dbReference type="Google" id="ProtNLM"/>
    </source>
</evidence>
<reference evidence="3" key="1">
    <citation type="journal article" date="2019" name="Sci. Rep.">
        <title>Draft genome of Tanacetum cinerariifolium, the natural source of mosquito coil.</title>
        <authorList>
            <person name="Yamashiro T."/>
            <person name="Shiraishi A."/>
            <person name="Satake H."/>
            <person name="Nakayama K."/>
        </authorList>
    </citation>
    <scope>NUCLEOTIDE SEQUENCE</scope>
</reference>
<sequence length="546" mass="60758">MSLEDFDKLNIPDAAPVVPVLEAGALPKFDMHLYRSSLNESHVRYLVKLYGIPEELHPAGKECKSCLKDAPTSLNKWKDKFLLVDRRAAPIAMAWRHHDSSVADPFPKPSEYSERLLYLFVGHLLVFYTLQVATEALLPPVTARVTHLAPPAARLEDIPPKTGDMIVSEIQCKKVVDDKEKKKKKAEEKAATRAPAVNIQAEAAIDKPVGREGPRKKRRVHTGAQAPPGSEHVSSPSPLNQAKPLEALADEEHVSPPASGEDNANSPHVLEGHGDNEGGLSGLQICSSLVYPSGMVLCRRRDTLEEPAPKNVVSDAEASKLFRRTFWQSSLTPQWGLTNSSRMDNLRECRDMMENLFTPADEEFSMIVFGMSPLSGGPGSSCAYDEKVFAYDQLSKNYDGALTREKSLQDRLEELEEEKKEAEILNSSHTDRIRQLEEALKQAEADAEQLRAEKVHFSVEAGKGEIVRQKIVNLYLPTFATPNIDPTSSKTFLTAYEKLFDQRYPYLDKVARMYLLDPTELQNIMLDETGHTLDGGPRDTPTASYA</sequence>
<evidence type="ECO:0000256" key="2">
    <source>
        <dbReference type="SAM" id="MobiDB-lite"/>
    </source>
</evidence>
<name>A0A6L2NB88_TANCI</name>
<dbReference type="EMBL" id="BKCJ010008695">
    <property type="protein sequence ID" value="GEU83496.1"/>
    <property type="molecule type" value="Genomic_DNA"/>
</dbReference>
<evidence type="ECO:0000313" key="3">
    <source>
        <dbReference type="EMBL" id="GEU83496.1"/>
    </source>
</evidence>
<feature type="coiled-coil region" evidence="1">
    <location>
        <begin position="398"/>
        <end position="460"/>
    </location>
</feature>
<evidence type="ECO:0000256" key="1">
    <source>
        <dbReference type="SAM" id="Coils"/>
    </source>
</evidence>
<keyword evidence="1" id="KW-0175">Coiled coil</keyword>
<comment type="caution">
    <text evidence="3">The sequence shown here is derived from an EMBL/GenBank/DDBJ whole genome shotgun (WGS) entry which is preliminary data.</text>
</comment>
<feature type="region of interest" description="Disordered" evidence="2">
    <location>
        <begin position="186"/>
        <end position="240"/>
    </location>
</feature>